<accession>A0A0B7ASF3</accession>
<feature type="region of interest" description="Disordered" evidence="1">
    <location>
        <begin position="1"/>
        <end position="51"/>
    </location>
</feature>
<evidence type="ECO:0000313" key="2">
    <source>
        <dbReference type="EMBL" id="CEK83537.1"/>
    </source>
</evidence>
<evidence type="ECO:0000256" key="1">
    <source>
        <dbReference type="SAM" id="MobiDB-lite"/>
    </source>
</evidence>
<name>A0A0B7ASF3_9EUPU</name>
<feature type="non-terminal residue" evidence="2">
    <location>
        <position position="1"/>
    </location>
</feature>
<dbReference type="AlphaFoldDB" id="A0A0B7ASF3"/>
<sequence length="51" mass="5535">LPHKLSTQTTQNKMVGQNSRCRSPHKSHGPKRQHPVAVSPGEMGQSLCSDA</sequence>
<proteinExistence type="predicted"/>
<protein>
    <submittedName>
        <fullName evidence="2">Uncharacterized protein</fullName>
    </submittedName>
</protein>
<gene>
    <name evidence="2" type="primary">ORF137552</name>
</gene>
<feature type="compositionally biased region" description="Basic residues" evidence="1">
    <location>
        <begin position="22"/>
        <end position="34"/>
    </location>
</feature>
<organism evidence="2">
    <name type="scientific">Arion vulgaris</name>
    <dbReference type="NCBI Taxonomy" id="1028688"/>
    <lineage>
        <taxon>Eukaryota</taxon>
        <taxon>Metazoa</taxon>
        <taxon>Spiralia</taxon>
        <taxon>Lophotrochozoa</taxon>
        <taxon>Mollusca</taxon>
        <taxon>Gastropoda</taxon>
        <taxon>Heterobranchia</taxon>
        <taxon>Euthyneura</taxon>
        <taxon>Panpulmonata</taxon>
        <taxon>Eupulmonata</taxon>
        <taxon>Stylommatophora</taxon>
        <taxon>Helicina</taxon>
        <taxon>Arionoidea</taxon>
        <taxon>Arionidae</taxon>
        <taxon>Arion</taxon>
    </lineage>
</organism>
<reference evidence="2" key="1">
    <citation type="submission" date="2014-12" db="EMBL/GenBank/DDBJ databases">
        <title>Insight into the proteome of Arion vulgaris.</title>
        <authorList>
            <person name="Aradska J."/>
            <person name="Bulat T."/>
            <person name="Smidak R."/>
            <person name="Sarate P."/>
            <person name="Gangsoo J."/>
            <person name="Sialana F."/>
            <person name="Bilban M."/>
            <person name="Lubec G."/>
        </authorList>
    </citation>
    <scope>NUCLEOTIDE SEQUENCE</scope>
    <source>
        <tissue evidence="2">Skin</tissue>
    </source>
</reference>
<dbReference type="EMBL" id="HACG01036672">
    <property type="protein sequence ID" value="CEK83537.1"/>
    <property type="molecule type" value="Transcribed_RNA"/>
</dbReference>
<feature type="compositionally biased region" description="Polar residues" evidence="1">
    <location>
        <begin position="1"/>
        <end position="21"/>
    </location>
</feature>